<feature type="domain" description="Glycosyltransferase subfamily 4-like N-terminal" evidence="3">
    <location>
        <begin position="82"/>
        <end position="188"/>
    </location>
</feature>
<evidence type="ECO:0000259" key="3">
    <source>
        <dbReference type="Pfam" id="PF13439"/>
    </source>
</evidence>
<protein>
    <submittedName>
        <fullName evidence="4">D-inositol-3-phosphate glycosyltransferase</fullName>
        <ecNumber evidence="4">2.4.1.250</ecNumber>
    </submittedName>
</protein>
<dbReference type="InterPro" id="IPR028098">
    <property type="entry name" value="Glyco_trans_4-like_N"/>
</dbReference>
<keyword evidence="4" id="KW-0328">Glycosyltransferase</keyword>
<feature type="domain" description="Glycosyl transferase family 1" evidence="2">
    <location>
        <begin position="204"/>
        <end position="365"/>
    </location>
</feature>
<sequence length="386" mass="45166">MKILSYAWYIYDSRLQQYINNCTGGGLVVRDLCEFLGQKEKSYLFIGQYVFPEMKLGNINLVKTDYQADMKKSAGKDETYIAYMTKVFERTIEEVRPDIIHFHDCGDLAYSIIKNVCIPHKLKYVITCHLYIGKNPEFAGYERSLAVEERMLELSNLNLITVSSGMKKKILRDYPKYDEKNITPILNGTSFKAAYMKSDYRDYLEVGDRKVLLCAGSICYRKNQLQILRIFEQYSQLKEQIYVIFCGNMTKTMTENFEEEIEKRKLSQCMHYIGALSSEEMKKMYSISEGLIMPSYAEGLSISALEAIAYGVPVIMYDDSECALDLDDENVVSFAKSHTDESMVNAIIHWYNKVWDRDYIIKYAEYFKMERMADDYIRYYKNYDLK</sequence>
<evidence type="ECO:0000313" key="5">
    <source>
        <dbReference type="Proteomes" id="UP000236311"/>
    </source>
</evidence>
<gene>
    <name evidence="4" type="primary">mshA</name>
    <name evidence="4" type="ORF">AMURIS_00224</name>
</gene>
<evidence type="ECO:0000259" key="2">
    <source>
        <dbReference type="Pfam" id="PF00534"/>
    </source>
</evidence>
<keyword evidence="5" id="KW-1185">Reference proteome</keyword>
<evidence type="ECO:0000313" key="4">
    <source>
        <dbReference type="EMBL" id="SOY27520.1"/>
    </source>
</evidence>
<dbReference type="OrthoDB" id="9801609at2"/>
<dbReference type="AlphaFoldDB" id="A0A2K4ZAP4"/>
<dbReference type="EMBL" id="OFSM01000001">
    <property type="protein sequence ID" value="SOY27520.1"/>
    <property type="molecule type" value="Genomic_DNA"/>
</dbReference>
<dbReference type="PANTHER" id="PTHR46401:SF2">
    <property type="entry name" value="GLYCOSYLTRANSFERASE WBBK-RELATED"/>
    <property type="match status" value="1"/>
</dbReference>
<dbReference type="SUPFAM" id="SSF53756">
    <property type="entry name" value="UDP-Glycosyltransferase/glycogen phosphorylase"/>
    <property type="match status" value="1"/>
</dbReference>
<reference evidence="4 5" key="1">
    <citation type="submission" date="2018-01" db="EMBL/GenBank/DDBJ databases">
        <authorList>
            <person name="Gaut B.S."/>
            <person name="Morton B.R."/>
            <person name="Clegg M.T."/>
            <person name="Duvall M.R."/>
        </authorList>
    </citation>
    <scope>NUCLEOTIDE SEQUENCE [LARGE SCALE GENOMIC DNA]</scope>
    <source>
        <strain evidence="4">GP69</strain>
    </source>
</reference>
<accession>A0A2K4ZAP4</accession>
<dbReference type="PANTHER" id="PTHR46401">
    <property type="entry name" value="GLYCOSYLTRANSFERASE WBBK-RELATED"/>
    <property type="match status" value="1"/>
</dbReference>
<evidence type="ECO:0000256" key="1">
    <source>
        <dbReference type="ARBA" id="ARBA00022679"/>
    </source>
</evidence>
<dbReference type="CDD" id="cd03801">
    <property type="entry name" value="GT4_PimA-like"/>
    <property type="match status" value="1"/>
</dbReference>
<dbReference type="InterPro" id="IPR001296">
    <property type="entry name" value="Glyco_trans_1"/>
</dbReference>
<dbReference type="Pfam" id="PF00534">
    <property type="entry name" value="Glycos_transf_1"/>
    <property type="match status" value="1"/>
</dbReference>
<organism evidence="4 5">
    <name type="scientific">Acetatifactor muris</name>
    <dbReference type="NCBI Taxonomy" id="879566"/>
    <lineage>
        <taxon>Bacteria</taxon>
        <taxon>Bacillati</taxon>
        <taxon>Bacillota</taxon>
        <taxon>Clostridia</taxon>
        <taxon>Lachnospirales</taxon>
        <taxon>Lachnospiraceae</taxon>
        <taxon>Acetatifactor</taxon>
    </lineage>
</organism>
<dbReference type="RefSeq" id="WP_103237640.1">
    <property type="nucleotide sequence ID" value="NZ_JANJZD010000016.1"/>
</dbReference>
<proteinExistence type="predicted"/>
<dbReference type="GO" id="GO:0102710">
    <property type="term" value="F:D-inositol-3-phosphate glycosyltransferase activity"/>
    <property type="evidence" value="ECO:0007669"/>
    <property type="project" value="UniProtKB-EC"/>
</dbReference>
<dbReference type="Proteomes" id="UP000236311">
    <property type="component" value="Unassembled WGS sequence"/>
</dbReference>
<dbReference type="EC" id="2.4.1.250" evidence="4"/>
<dbReference type="Gene3D" id="3.40.50.2000">
    <property type="entry name" value="Glycogen Phosphorylase B"/>
    <property type="match status" value="2"/>
</dbReference>
<keyword evidence="1 4" id="KW-0808">Transferase</keyword>
<name>A0A2K4ZAP4_9FIRM</name>
<dbReference type="Pfam" id="PF13439">
    <property type="entry name" value="Glyco_transf_4"/>
    <property type="match status" value="1"/>
</dbReference>